<dbReference type="PANTHER" id="PTHR24329:SF543">
    <property type="entry name" value="FI01017P-RELATED"/>
    <property type="match status" value="1"/>
</dbReference>
<evidence type="ECO:0000256" key="3">
    <source>
        <dbReference type="ARBA" id="ARBA00023155"/>
    </source>
</evidence>
<evidence type="ECO:0000256" key="6">
    <source>
        <dbReference type="RuleBase" id="RU000682"/>
    </source>
</evidence>
<evidence type="ECO:0000259" key="8">
    <source>
        <dbReference type="PROSITE" id="PS50071"/>
    </source>
</evidence>
<dbReference type="AlphaFoldDB" id="A0A8D8USX8"/>
<feature type="compositionally biased region" description="Basic and acidic residues" evidence="7">
    <location>
        <begin position="183"/>
        <end position="193"/>
    </location>
</feature>
<proteinExistence type="predicted"/>
<organism evidence="9">
    <name type="scientific">Cacopsylla melanoneura</name>
    <dbReference type="NCBI Taxonomy" id="428564"/>
    <lineage>
        <taxon>Eukaryota</taxon>
        <taxon>Metazoa</taxon>
        <taxon>Ecdysozoa</taxon>
        <taxon>Arthropoda</taxon>
        <taxon>Hexapoda</taxon>
        <taxon>Insecta</taxon>
        <taxon>Pterygota</taxon>
        <taxon>Neoptera</taxon>
        <taxon>Paraneoptera</taxon>
        <taxon>Hemiptera</taxon>
        <taxon>Sternorrhyncha</taxon>
        <taxon>Psylloidea</taxon>
        <taxon>Psyllidae</taxon>
        <taxon>Psyllinae</taxon>
        <taxon>Cacopsylla</taxon>
    </lineage>
</organism>
<evidence type="ECO:0000256" key="2">
    <source>
        <dbReference type="ARBA" id="ARBA00023125"/>
    </source>
</evidence>
<evidence type="ECO:0000313" key="9">
    <source>
        <dbReference type="EMBL" id="CAG6710804.1"/>
    </source>
</evidence>
<dbReference type="FunFam" id="1.10.10.60:FF:000252">
    <property type="entry name" value="Retinal homeobox protein Rx-B"/>
    <property type="match status" value="1"/>
</dbReference>
<dbReference type="PROSITE" id="PS50071">
    <property type="entry name" value="HOMEOBOX_2"/>
    <property type="match status" value="1"/>
</dbReference>
<evidence type="ECO:0000256" key="1">
    <source>
        <dbReference type="ARBA" id="ARBA00004123"/>
    </source>
</evidence>
<dbReference type="GO" id="GO:0005634">
    <property type="term" value="C:nucleus"/>
    <property type="evidence" value="ECO:0007669"/>
    <property type="project" value="UniProtKB-SubCell"/>
</dbReference>
<name>A0A8D8USX8_9HEMI</name>
<dbReference type="CDD" id="cd00086">
    <property type="entry name" value="homeodomain"/>
    <property type="match status" value="1"/>
</dbReference>
<dbReference type="InterPro" id="IPR050649">
    <property type="entry name" value="Paired_Homeobox_TFs"/>
</dbReference>
<evidence type="ECO:0000256" key="4">
    <source>
        <dbReference type="ARBA" id="ARBA00023242"/>
    </source>
</evidence>
<evidence type="ECO:0000256" key="5">
    <source>
        <dbReference type="PROSITE-ProRule" id="PRU00108"/>
    </source>
</evidence>
<sequence length="271" mass="29595">MDQSTQEDGCTVGPNGINVVTSLQGGGPFDDHLFGDFTSGSNLSEDNMGRTRDDEHRDMNSCVYPIQIMIGLPSDPSTPTHHHPDQLPSMFSTKLSPTTGNTYLEHPQSYHTHGVLHPSDLYSGGFTNSNITSVGGGLSTGGLTPKSKDEGTCTSGVQGGGGLCENNNNVVATSGNDSNNVAKKPESKSKKNDNNGVKKKKTRTTFTAYQLEELERAFERAPYPDVFAREELAAKLNLSESRVQVWFQNRRAKWRKREPPRKNVYLTSTGE</sequence>
<dbReference type="SUPFAM" id="SSF46689">
    <property type="entry name" value="Homeodomain-like"/>
    <property type="match status" value="1"/>
</dbReference>
<dbReference type="GO" id="GO:0000977">
    <property type="term" value="F:RNA polymerase II transcription regulatory region sequence-specific DNA binding"/>
    <property type="evidence" value="ECO:0007669"/>
    <property type="project" value="TreeGrafter"/>
</dbReference>
<dbReference type="InterPro" id="IPR009057">
    <property type="entry name" value="Homeodomain-like_sf"/>
</dbReference>
<comment type="subcellular location">
    <subcellularLocation>
        <location evidence="1 5 6">Nucleus</location>
    </subcellularLocation>
</comment>
<feature type="domain" description="Homeobox" evidence="8">
    <location>
        <begin position="197"/>
        <end position="257"/>
    </location>
</feature>
<dbReference type="InterPro" id="IPR001356">
    <property type="entry name" value="HD"/>
</dbReference>
<dbReference type="SMART" id="SM00389">
    <property type="entry name" value="HOX"/>
    <property type="match status" value="1"/>
</dbReference>
<feature type="compositionally biased region" description="Polar residues" evidence="7">
    <location>
        <begin position="165"/>
        <end position="181"/>
    </location>
</feature>
<evidence type="ECO:0000256" key="7">
    <source>
        <dbReference type="SAM" id="MobiDB-lite"/>
    </source>
</evidence>
<keyword evidence="3 5" id="KW-0371">Homeobox</keyword>
<dbReference type="Pfam" id="PF00046">
    <property type="entry name" value="Homeodomain"/>
    <property type="match status" value="1"/>
</dbReference>
<protein>
    <submittedName>
        <fullName evidence="9">Aristaless-related homeobox protein</fullName>
    </submittedName>
</protein>
<accession>A0A8D8USX8</accession>
<dbReference type="Gene3D" id="1.10.10.60">
    <property type="entry name" value="Homeodomain-like"/>
    <property type="match status" value="1"/>
</dbReference>
<dbReference type="PANTHER" id="PTHR24329">
    <property type="entry name" value="HOMEOBOX PROTEIN ARISTALESS"/>
    <property type="match status" value="1"/>
</dbReference>
<dbReference type="InterPro" id="IPR017970">
    <property type="entry name" value="Homeobox_CS"/>
</dbReference>
<feature type="DNA-binding region" description="Homeobox" evidence="5">
    <location>
        <begin position="199"/>
        <end position="258"/>
    </location>
</feature>
<dbReference type="EMBL" id="HBUF01347467">
    <property type="protein sequence ID" value="CAG6710804.1"/>
    <property type="molecule type" value="Transcribed_RNA"/>
</dbReference>
<dbReference type="PROSITE" id="PS00027">
    <property type="entry name" value="HOMEOBOX_1"/>
    <property type="match status" value="1"/>
</dbReference>
<dbReference type="EMBL" id="HBUF01347466">
    <property type="protein sequence ID" value="CAG6710803.1"/>
    <property type="molecule type" value="Transcribed_RNA"/>
</dbReference>
<reference evidence="9" key="1">
    <citation type="submission" date="2021-05" db="EMBL/GenBank/DDBJ databases">
        <authorList>
            <person name="Alioto T."/>
            <person name="Alioto T."/>
            <person name="Gomez Garrido J."/>
        </authorList>
    </citation>
    <scope>NUCLEOTIDE SEQUENCE</scope>
</reference>
<feature type="region of interest" description="Disordered" evidence="7">
    <location>
        <begin position="140"/>
        <end position="201"/>
    </location>
</feature>
<keyword evidence="4 5" id="KW-0539">Nucleus</keyword>
<dbReference type="GO" id="GO:0000981">
    <property type="term" value="F:DNA-binding transcription factor activity, RNA polymerase II-specific"/>
    <property type="evidence" value="ECO:0007669"/>
    <property type="project" value="InterPro"/>
</dbReference>
<keyword evidence="2 5" id="KW-0238">DNA-binding</keyword>